<keyword evidence="2" id="KW-0808">Transferase</keyword>
<feature type="region of interest" description="Disordered" evidence="3">
    <location>
        <begin position="107"/>
        <end position="152"/>
    </location>
</feature>
<dbReference type="Proteomes" id="UP001432062">
    <property type="component" value="Chromosome"/>
</dbReference>
<dbReference type="PROSITE" id="PS01273">
    <property type="entry name" value="COA_TRANSF_1"/>
    <property type="match status" value="1"/>
</dbReference>
<evidence type="ECO:0000313" key="5">
    <source>
        <dbReference type="Proteomes" id="UP001432062"/>
    </source>
</evidence>
<dbReference type="InterPro" id="IPR004163">
    <property type="entry name" value="CoA_transf_BS"/>
</dbReference>
<dbReference type="InterPro" id="IPR004165">
    <property type="entry name" value="CoA_trans_fam_I"/>
</dbReference>
<protein>
    <submittedName>
        <fullName evidence="4">Uncharacterized protein</fullName>
    </submittedName>
</protein>
<dbReference type="Gene3D" id="3.40.1080.10">
    <property type="entry name" value="Glutaconate Coenzyme A-transferase"/>
    <property type="match status" value="1"/>
</dbReference>
<dbReference type="EMBL" id="CP109441">
    <property type="protein sequence ID" value="WUV46686.1"/>
    <property type="molecule type" value="Genomic_DNA"/>
</dbReference>
<evidence type="ECO:0000256" key="1">
    <source>
        <dbReference type="ARBA" id="ARBA00005612"/>
    </source>
</evidence>
<organism evidence="4 5">
    <name type="scientific">Nocardia vinacea</name>
    <dbReference type="NCBI Taxonomy" id="96468"/>
    <lineage>
        <taxon>Bacteria</taxon>
        <taxon>Bacillati</taxon>
        <taxon>Actinomycetota</taxon>
        <taxon>Actinomycetes</taxon>
        <taxon>Mycobacteriales</taxon>
        <taxon>Nocardiaceae</taxon>
        <taxon>Nocardia</taxon>
    </lineage>
</organism>
<evidence type="ECO:0000256" key="2">
    <source>
        <dbReference type="ARBA" id="ARBA00022679"/>
    </source>
</evidence>
<reference evidence="4" key="1">
    <citation type="submission" date="2022-10" db="EMBL/GenBank/DDBJ databases">
        <title>The complete genomes of actinobacterial strains from the NBC collection.</title>
        <authorList>
            <person name="Joergensen T.S."/>
            <person name="Alvarez Arevalo M."/>
            <person name="Sterndorff E.B."/>
            <person name="Faurdal D."/>
            <person name="Vuksanovic O."/>
            <person name="Mourched A.-S."/>
            <person name="Charusanti P."/>
            <person name="Shaw S."/>
            <person name="Blin K."/>
            <person name="Weber T."/>
        </authorList>
    </citation>
    <scope>NUCLEOTIDE SEQUENCE</scope>
    <source>
        <strain evidence="4">NBC_01482</strain>
    </source>
</reference>
<dbReference type="InterPro" id="IPR037171">
    <property type="entry name" value="NagB/RpiA_transferase-like"/>
</dbReference>
<sequence>MTDAAAAVSDIGNGASLAVGGFGLCGIPQTLIEALGRSVVTGLEVVSNNCGVDVTAHGLTVAELAPNMSVDELTAKTAAPLDTAALVAAGDLTLAWGPRLAAKICPPLRRGGRPDTLGLRDSGAPSPTRQRSGPSDTAARSGQTNLLNYSDA</sequence>
<accession>A0ABZ1YXR5</accession>
<name>A0ABZ1YXR5_9NOCA</name>
<dbReference type="SUPFAM" id="SSF100950">
    <property type="entry name" value="NagB/RpiA/CoA transferase-like"/>
    <property type="match status" value="1"/>
</dbReference>
<evidence type="ECO:0000256" key="3">
    <source>
        <dbReference type="SAM" id="MobiDB-lite"/>
    </source>
</evidence>
<dbReference type="PANTHER" id="PTHR13707:SF60">
    <property type="entry name" value="ACETATE COA-TRANSFERASE SUBUNIT ALPHA"/>
    <property type="match status" value="1"/>
</dbReference>
<comment type="similarity">
    <text evidence="1">Belongs to the 3-oxoacid CoA-transferase subunit A family.</text>
</comment>
<dbReference type="RefSeq" id="WP_329410638.1">
    <property type="nucleotide sequence ID" value="NZ_CP109441.1"/>
</dbReference>
<gene>
    <name evidence="4" type="ORF">OG563_48000</name>
</gene>
<proteinExistence type="inferred from homology"/>
<dbReference type="Pfam" id="PF01144">
    <property type="entry name" value="CoA_trans"/>
    <property type="match status" value="1"/>
</dbReference>
<evidence type="ECO:0000313" key="4">
    <source>
        <dbReference type="EMBL" id="WUV46686.1"/>
    </source>
</evidence>
<dbReference type="PANTHER" id="PTHR13707">
    <property type="entry name" value="KETOACID-COENZYME A TRANSFERASE"/>
    <property type="match status" value="1"/>
</dbReference>
<feature type="compositionally biased region" description="Polar residues" evidence="3">
    <location>
        <begin position="125"/>
        <end position="152"/>
    </location>
</feature>
<keyword evidence="5" id="KW-1185">Reference proteome</keyword>